<dbReference type="Proteomes" id="UP000006844">
    <property type="component" value="Chromosome"/>
</dbReference>
<dbReference type="eggNOG" id="COG0438">
    <property type="taxonomic scope" value="Bacteria"/>
</dbReference>
<feature type="domain" description="Glycosyl transferase family 1" evidence="1">
    <location>
        <begin position="176"/>
        <end position="332"/>
    </location>
</feature>
<dbReference type="SUPFAM" id="SSF53756">
    <property type="entry name" value="UDP-Glycosyltransferase/glycogen phosphorylase"/>
    <property type="match status" value="1"/>
</dbReference>
<dbReference type="Pfam" id="PF13439">
    <property type="entry name" value="Glyco_transf_4"/>
    <property type="match status" value="1"/>
</dbReference>
<protein>
    <submittedName>
        <fullName evidence="3">Glycosyl transferase group 1</fullName>
    </submittedName>
</protein>
<dbReference type="GO" id="GO:0016757">
    <property type="term" value="F:glycosyltransferase activity"/>
    <property type="evidence" value="ECO:0007669"/>
    <property type="project" value="InterPro"/>
</dbReference>
<evidence type="ECO:0000313" key="3">
    <source>
        <dbReference type="EMBL" id="ADV81415.1"/>
    </source>
</evidence>
<evidence type="ECO:0000259" key="1">
    <source>
        <dbReference type="Pfam" id="PF00534"/>
    </source>
</evidence>
<dbReference type="InterPro" id="IPR001296">
    <property type="entry name" value="Glyco_trans_1"/>
</dbReference>
<dbReference type="Pfam" id="PF00534">
    <property type="entry name" value="Glycos_transf_1"/>
    <property type="match status" value="1"/>
</dbReference>
<dbReference type="EMBL" id="CP002467">
    <property type="protein sequence ID" value="ADV81415.1"/>
    <property type="molecule type" value="Genomic_DNA"/>
</dbReference>
<evidence type="ECO:0000259" key="2">
    <source>
        <dbReference type="Pfam" id="PF13439"/>
    </source>
</evidence>
<accession>E8V401</accession>
<organism evidence="3 4">
    <name type="scientific">Terriglobus saanensis (strain ATCC BAA-1853 / DSM 23119 / SP1PR4)</name>
    <dbReference type="NCBI Taxonomy" id="401053"/>
    <lineage>
        <taxon>Bacteria</taxon>
        <taxon>Pseudomonadati</taxon>
        <taxon>Acidobacteriota</taxon>
        <taxon>Terriglobia</taxon>
        <taxon>Terriglobales</taxon>
        <taxon>Acidobacteriaceae</taxon>
        <taxon>Terriglobus</taxon>
    </lineage>
</organism>
<dbReference type="STRING" id="401053.AciPR4_0580"/>
<proteinExistence type="predicted"/>
<dbReference type="CDD" id="cd03801">
    <property type="entry name" value="GT4_PimA-like"/>
    <property type="match status" value="1"/>
</dbReference>
<keyword evidence="3" id="KW-0808">Transferase</keyword>
<reference evidence="3 4" key="1">
    <citation type="journal article" date="2012" name="Stand. Genomic Sci.">
        <title>Complete genome sequence of Terriglobus saanensis type strain SP1PR4(T), an Acidobacteria from tundra soil.</title>
        <authorList>
            <person name="Rawat S.R."/>
            <person name="Mannisto M.K."/>
            <person name="Starovoytov V."/>
            <person name="Goodwin L."/>
            <person name="Nolan M."/>
            <person name="Hauser L."/>
            <person name="Land M."/>
            <person name="Davenport K.W."/>
            <person name="Woyke T."/>
            <person name="Haggblom M.M."/>
        </authorList>
    </citation>
    <scope>NUCLEOTIDE SEQUENCE</scope>
    <source>
        <strain evidence="4">ATCC BAA-1853 / DSM 23119 / SP1PR4</strain>
    </source>
</reference>
<gene>
    <name evidence="3" type="ordered locus">AciPR4_0580</name>
</gene>
<dbReference type="InterPro" id="IPR028098">
    <property type="entry name" value="Glyco_trans_4-like_N"/>
</dbReference>
<dbReference type="PANTHER" id="PTHR45947">
    <property type="entry name" value="SULFOQUINOVOSYL TRANSFERASE SQD2"/>
    <property type="match status" value="1"/>
</dbReference>
<dbReference type="HOGENOM" id="CLU_009583_0_1_0"/>
<dbReference type="KEGG" id="tsa:AciPR4_0580"/>
<dbReference type="Gene3D" id="3.40.50.2000">
    <property type="entry name" value="Glycogen Phosphorylase B"/>
    <property type="match status" value="2"/>
</dbReference>
<keyword evidence="4" id="KW-1185">Reference proteome</keyword>
<name>E8V401_TERSS</name>
<dbReference type="InterPro" id="IPR050194">
    <property type="entry name" value="Glycosyltransferase_grp1"/>
</dbReference>
<dbReference type="PANTHER" id="PTHR45947:SF3">
    <property type="entry name" value="SULFOQUINOVOSYL TRANSFERASE SQD2"/>
    <property type="match status" value="1"/>
</dbReference>
<evidence type="ECO:0000313" key="4">
    <source>
        <dbReference type="Proteomes" id="UP000006844"/>
    </source>
</evidence>
<dbReference type="AlphaFoldDB" id="E8V401"/>
<feature type="domain" description="Glycosyltransferase subfamily 4-like N-terminal" evidence="2">
    <location>
        <begin position="14"/>
        <end position="168"/>
    </location>
</feature>
<sequence>MHMKICHVVYSLEMGGAEVLVAQLCRIQRAHGHDVSVCAYSKLGPIGEQLQADGFAIFVPGEAHPARTMFRYLEHFRKLRPDVVHCHNPAPTLQAALSARLSGASRVLATRHSLVAPPYDKGAEIKFSIFARFCDWVTGVCETTSNNLRHAPLAATSRIVTVYNGVSPVERVVDNARTHDDFTLLFIGRIAVIKDLPTMLRAVAIAVEKIPHLKLWVVGDGPVRGYLEALATQLGIGVNVRFWGQQMDTARFYNAADAFIMSSASEGVPMSLLQAMSLGLPAVLTDVGGMGEVLRLSQSGLLSPVGDAPAMANSIVRLASDASLRAEFSKRACASYEEYFTLAKMDAAYMDLYQSRRS</sequence>